<feature type="transmembrane region" description="Helical" evidence="1">
    <location>
        <begin position="56"/>
        <end position="77"/>
    </location>
</feature>
<evidence type="ECO:0000313" key="3">
    <source>
        <dbReference type="Proteomes" id="UP001181693"/>
    </source>
</evidence>
<keyword evidence="3" id="KW-1185">Reference proteome</keyword>
<dbReference type="AlphaFoldDB" id="A0AAV3AGK3"/>
<dbReference type="Proteomes" id="UP001181693">
    <property type="component" value="Unassembled WGS sequence"/>
</dbReference>
<keyword evidence="1" id="KW-1133">Transmembrane helix</keyword>
<organism evidence="2 3">
    <name type="scientific">Pyxicephalus adspersus</name>
    <name type="common">African bullfrog</name>
    <dbReference type="NCBI Taxonomy" id="30357"/>
    <lineage>
        <taxon>Eukaryota</taxon>
        <taxon>Metazoa</taxon>
        <taxon>Chordata</taxon>
        <taxon>Craniata</taxon>
        <taxon>Vertebrata</taxon>
        <taxon>Euteleostomi</taxon>
        <taxon>Amphibia</taxon>
        <taxon>Batrachia</taxon>
        <taxon>Anura</taxon>
        <taxon>Neobatrachia</taxon>
        <taxon>Ranoidea</taxon>
        <taxon>Pyxicephalidae</taxon>
        <taxon>Pyxicephalinae</taxon>
        <taxon>Pyxicephalus</taxon>
    </lineage>
</organism>
<dbReference type="EMBL" id="DYDO01000002">
    <property type="protein sequence ID" value="DBA30494.1"/>
    <property type="molecule type" value="Genomic_DNA"/>
</dbReference>
<accession>A0AAV3AGK3</accession>
<feature type="transmembrane region" description="Helical" evidence="1">
    <location>
        <begin position="21"/>
        <end position="44"/>
    </location>
</feature>
<proteinExistence type="predicted"/>
<protein>
    <submittedName>
        <fullName evidence="2">Uncharacterized protein</fullName>
    </submittedName>
</protein>
<keyword evidence="1" id="KW-0812">Transmembrane</keyword>
<evidence type="ECO:0000313" key="2">
    <source>
        <dbReference type="EMBL" id="DBA30494.1"/>
    </source>
</evidence>
<gene>
    <name evidence="2" type="ORF">GDO54_006462</name>
</gene>
<evidence type="ECO:0000256" key="1">
    <source>
        <dbReference type="SAM" id="Phobius"/>
    </source>
</evidence>
<keyword evidence="1" id="KW-0472">Membrane</keyword>
<comment type="caution">
    <text evidence="2">The sequence shown here is derived from an EMBL/GenBank/DDBJ whole genome shotgun (WGS) entry which is preliminary data.</text>
</comment>
<reference evidence="2" key="1">
    <citation type="thesis" date="2020" institute="ProQuest LLC" country="789 East Eisenhower Parkway, Ann Arbor, MI, USA">
        <title>Comparative Genomics and Chromosome Evolution.</title>
        <authorList>
            <person name="Mudd A.B."/>
        </authorList>
    </citation>
    <scope>NUCLEOTIDE SEQUENCE</scope>
    <source>
        <strain evidence="2">1538</strain>
        <tissue evidence="2">Blood</tissue>
    </source>
</reference>
<name>A0AAV3AGK3_PYXAD</name>
<sequence>MQKPIHNVWELRNPIYSRLSIGLYLLFTTFLVSQLTTFCVYVRYIVYTSCLKVIKFIFTFTLCFVLHMEALCPLMVYHTVLSYGCENGLDTLAHDMFF</sequence>